<dbReference type="AlphaFoldDB" id="A0A0A9FGR3"/>
<keyword evidence="1" id="KW-0812">Transmembrane</keyword>
<protein>
    <submittedName>
        <fullName evidence="2">Uncharacterized protein</fullName>
    </submittedName>
</protein>
<name>A0A0A9FGR3_ARUDO</name>
<reference evidence="2" key="1">
    <citation type="submission" date="2014-09" db="EMBL/GenBank/DDBJ databases">
        <authorList>
            <person name="Magalhaes I.L.F."/>
            <person name="Oliveira U."/>
            <person name="Santos F.R."/>
            <person name="Vidigal T.H.D.A."/>
            <person name="Brescovit A.D."/>
            <person name="Santos A.J."/>
        </authorList>
    </citation>
    <scope>NUCLEOTIDE SEQUENCE</scope>
    <source>
        <tissue evidence="2">Shoot tissue taken approximately 20 cm above the soil surface</tissue>
    </source>
</reference>
<keyword evidence="1" id="KW-1133">Transmembrane helix</keyword>
<proteinExistence type="predicted"/>
<reference evidence="2" key="2">
    <citation type="journal article" date="2015" name="Data Brief">
        <title>Shoot transcriptome of the giant reed, Arundo donax.</title>
        <authorList>
            <person name="Barrero R.A."/>
            <person name="Guerrero F.D."/>
            <person name="Moolhuijzen P."/>
            <person name="Goolsby J.A."/>
            <person name="Tidwell J."/>
            <person name="Bellgard S.E."/>
            <person name="Bellgard M.I."/>
        </authorList>
    </citation>
    <scope>NUCLEOTIDE SEQUENCE</scope>
    <source>
        <tissue evidence="2">Shoot tissue taken approximately 20 cm above the soil surface</tissue>
    </source>
</reference>
<evidence type="ECO:0000313" key="2">
    <source>
        <dbReference type="EMBL" id="JAE09316.1"/>
    </source>
</evidence>
<evidence type="ECO:0000256" key="1">
    <source>
        <dbReference type="SAM" id="Phobius"/>
    </source>
</evidence>
<accession>A0A0A9FGR3</accession>
<feature type="transmembrane region" description="Helical" evidence="1">
    <location>
        <begin position="6"/>
        <end position="24"/>
    </location>
</feature>
<organism evidence="2">
    <name type="scientific">Arundo donax</name>
    <name type="common">Giant reed</name>
    <name type="synonym">Donax arundinaceus</name>
    <dbReference type="NCBI Taxonomy" id="35708"/>
    <lineage>
        <taxon>Eukaryota</taxon>
        <taxon>Viridiplantae</taxon>
        <taxon>Streptophyta</taxon>
        <taxon>Embryophyta</taxon>
        <taxon>Tracheophyta</taxon>
        <taxon>Spermatophyta</taxon>
        <taxon>Magnoliopsida</taxon>
        <taxon>Liliopsida</taxon>
        <taxon>Poales</taxon>
        <taxon>Poaceae</taxon>
        <taxon>PACMAD clade</taxon>
        <taxon>Arundinoideae</taxon>
        <taxon>Arundineae</taxon>
        <taxon>Arundo</taxon>
    </lineage>
</organism>
<dbReference type="EMBL" id="GBRH01188580">
    <property type="protein sequence ID" value="JAE09316.1"/>
    <property type="molecule type" value="Transcribed_RNA"/>
</dbReference>
<sequence>MKNICIFLIGYDIFHIFCYCFCLSRTRFS</sequence>
<keyword evidence="1" id="KW-0472">Membrane</keyword>